<sequence length="733" mass="83504">MGDILFICGFLVALKLCLLNCYVSTDFEVHRNWLAVTYNLPLVKWYFEDTSEWTIDYPPFFAFFEWILAQFAALYDVDILKIQKEALLTPNVLLFQRISVIFADIVFYYGCYFCAKRVVNSLNVTGKKAQNLVLGLFLVLVLNPGLILLDNVHFQYNSFLYGILLMGIGCFVDGCYFRAGLALSILLNFKHIFLYYVFAFVYGFVAQYLLPINRTVILRIVLLGISVVTPVILSFGPFIYKGGIAQLHQILSRLFPFKRGLTHSYWAPNFWTLYNTVDYILYKLKVKGWRTTETAPQYTNGQVQTYNHSVLPNISVEVTLALVLLSSVTVLVVKRSNGRENILSTMILSAFSFFLFSWHVHEKAVLLIQIPLVILGFVNPIYASISMLFTQASVVALFPLFFDKSIENLIKYGLHFGYIIVLKSVYHNVFNLNSVFDFKNKVFLVATVFLEVYKGIVHTVIFGDRADFLPLMMTSLLCSVVVHYTYLHLVLHFSGVNVFYAKMKLLCLERWYKSNGKKYENDDVKVVGGLDMTQNQDIPSLSTVSYCVLSYPDLKVLHHDHESVVIKYDYLSNYLALRESEAMVNIVNDGKAKVKPDVLLVDGNAGLHIRDFGLGCHVESQTEISTVGVAKKLSASFSRFCDDSEGFVHWLKSRKWTDKEVLKVRNNGREVVVVTKRGANLMFLSARTGTDVNSVLNVVFNVMGKGNCHLIRMSDLCSRHLNQDLFEDVSLRL</sequence>
<dbReference type="Pfam" id="PF03155">
    <property type="entry name" value="Alg6_Alg8"/>
    <property type="match status" value="1"/>
</dbReference>
<dbReference type="PANTHER" id="PTHR12413:SF2">
    <property type="entry name" value="DOLICHYL PYROPHOSPHATE GLC1MAN9GLCNAC2 ALPHA-1,3-GLUCOSYLTRANSFERASE-RELATED"/>
    <property type="match status" value="1"/>
</dbReference>
<name>A0A811LKA5_9BILA</name>
<evidence type="ECO:0000313" key="12">
    <source>
        <dbReference type="EMBL" id="CAD5228930.1"/>
    </source>
</evidence>
<feature type="transmembrane region" description="Helical" evidence="10">
    <location>
        <begin position="217"/>
        <end position="240"/>
    </location>
</feature>
<feature type="transmembrane region" description="Helical" evidence="10">
    <location>
        <begin position="161"/>
        <end position="187"/>
    </location>
</feature>
<dbReference type="GO" id="GO:0004519">
    <property type="term" value="F:endonuclease activity"/>
    <property type="evidence" value="ECO:0007669"/>
    <property type="project" value="InterPro"/>
</dbReference>
<dbReference type="Proteomes" id="UP000783686">
    <property type="component" value="Unassembled WGS sequence"/>
</dbReference>
<feature type="chain" id="PRO_5035681915" description="Alpha-1,3-glucosyltransferase" evidence="11">
    <location>
        <begin position="26"/>
        <end position="733"/>
    </location>
</feature>
<reference evidence="12" key="1">
    <citation type="submission" date="2020-09" db="EMBL/GenBank/DDBJ databases">
        <authorList>
            <person name="Kikuchi T."/>
        </authorList>
    </citation>
    <scope>NUCLEOTIDE SEQUENCE</scope>
    <source>
        <strain evidence="12">SH1</strain>
    </source>
</reference>
<dbReference type="EMBL" id="CAJFDH010000006">
    <property type="protein sequence ID" value="CAD5228930.1"/>
    <property type="molecule type" value="Genomic_DNA"/>
</dbReference>
<evidence type="ECO:0000256" key="3">
    <source>
        <dbReference type="ARBA" id="ARBA00008715"/>
    </source>
</evidence>
<comment type="caution">
    <text evidence="12">The sequence shown here is derived from an EMBL/GenBank/DDBJ whole genome shotgun (WGS) entry which is preliminary data.</text>
</comment>
<evidence type="ECO:0000256" key="9">
    <source>
        <dbReference type="ARBA" id="ARBA00023136"/>
    </source>
</evidence>
<dbReference type="EC" id="2.4.1.-" evidence="10"/>
<evidence type="ECO:0000256" key="10">
    <source>
        <dbReference type="RuleBase" id="RU363110"/>
    </source>
</evidence>
<evidence type="ECO:0000256" key="5">
    <source>
        <dbReference type="ARBA" id="ARBA00022679"/>
    </source>
</evidence>
<keyword evidence="9 10" id="KW-0472">Membrane</keyword>
<feature type="signal peptide" evidence="11">
    <location>
        <begin position="1"/>
        <end position="25"/>
    </location>
</feature>
<protein>
    <recommendedName>
        <fullName evidence="10">Alpha-1,3-glucosyltransferase</fullName>
        <ecNumber evidence="10">2.4.1.-</ecNumber>
    </recommendedName>
</protein>
<keyword evidence="7 10" id="KW-0256">Endoplasmic reticulum</keyword>
<feature type="transmembrane region" description="Helical" evidence="10">
    <location>
        <begin position="314"/>
        <end position="333"/>
    </location>
</feature>
<dbReference type="GO" id="GO:0006487">
    <property type="term" value="P:protein N-linked glycosylation"/>
    <property type="evidence" value="ECO:0007669"/>
    <property type="project" value="TreeGrafter"/>
</dbReference>
<dbReference type="AlphaFoldDB" id="A0A811LKA5"/>
<keyword evidence="11" id="KW-0732">Signal</keyword>
<dbReference type="Proteomes" id="UP000614601">
    <property type="component" value="Unassembled WGS sequence"/>
</dbReference>
<dbReference type="UniPathway" id="UPA00378"/>
<dbReference type="Pfam" id="PF04493">
    <property type="entry name" value="Endonuclease_5"/>
    <property type="match status" value="1"/>
</dbReference>
<evidence type="ECO:0000256" key="11">
    <source>
        <dbReference type="SAM" id="SignalP"/>
    </source>
</evidence>
<dbReference type="InterPro" id="IPR004856">
    <property type="entry name" value="Glyco_trans_ALG6/ALG8"/>
</dbReference>
<evidence type="ECO:0000256" key="7">
    <source>
        <dbReference type="ARBA" id="ARBA00022824"/>
    </source>
</evidence>
<keyword evidence="5 10" id="KW-0808">Transferase</keyword>
<accession>A0A811LKA5</accession>
<dbReference type="EMBL" id="CAJFCW020000006">
    <property type="protein sequence ID" value="CAG9125297.1"/>
    <property type="molecule type" value="Genomic_DNA"/>
</dbReference>
<feature type="transmembrane region" description="Helical" evidence="10">
    <location>
        <begin position="193"/>
        <end position="210"/>
    </location>
</feature>
<evidence type="ECO:0000256" key="2">
    <source>
        <dbReference type="ARBA" id="ARBA00004922"/>
    </source>
</evidence>
<dbReference type="GO" id="GO:0005789">
    <property type="term" value="C:endoplasmic reticulum membrane"/>
    <property type="evidence" value="ECO:0007669"/>
    <property type="project" value="UniProtKB-SubCell"/>
</dbReference>
<keyword evidence="4 10" id="KW-0328">Glycosyltransferase</keyword>
<feature type="transmembrane region" description="Helical" evidence="10">
    <location>
        <begin position="129"/>
        <end position="149"/>
    </location>
</feature>
<feature type="transmembrane region" description="Helical" evidence="10">
    <location>
        <begin position="342"/>
        <end position="361"/>
    </location>
</feature>
<comment type="similarity">
    <text evidence="3 10">Belongs to the ALG6/ALG8 glucosyltransferase family.</text>
</comment>
<evidence type="ECO:0000256" key="8">
    <source>
        <dbReference type="ARBA" id="ARBA00022989"/>
    </source>
</evidence>
<feature type="transmembrane region" description="Helical" evidence="10">
    <location>
        <begin position="442"/>
        <end position="461"/>
    </location>
</feature>
<keyword evidence="13" id="KW-1185">Reference proteome</keyword>
<feature type="transmembrane region" description="Helical" evidence="10">
    <location>
        <begin position="409"/>
        <end position="430"/>
    </location>
</feature>
<evidence type="ECO:0000313" key="13">
    <source>
        <dbReference type="Proteomes" id="UP000614601"/>
    </source>
</evidence>
<keyword evidence="8 10" id="KW-1133">Transmembrane helix</keyword>
<dbReference type="GO" id="GO:0042283">
    <property type="term" value="F:dolichyl pyrophosphate Glc1Man9GlcNAc2 alpha-1,3-glucosyltransferase activity"/>
    <property type="evidence" value="ECO:0007669"/>
    <property type="project" value="TreeGrafter"/>
</dbReference>
<feature type="transmembrane region" description="Helical" evidence="10">
    <location>
        <begin position="87"/>
        <end position="109"/>
    </location>
</feature>
<evidence type="ECO:0000256" key="1">
    <source>
        <dbReference type="ARBA" id="ARBA00004477"/>
    </source>
</evidence>
<proteinExistence type="inferred from homology"/>
<dbReference type="PANTHER" id="PTHR12413">
    <property type="entry name" value="DOLICHYL GLYCOSYLTRANSFERASE"/>
    <property type="match status" value="1"/>
</dbReference>
<dbReference type="Gene3D" id="3.30.2170.10">
    <property type="entry name" value="archaeoglobus fulgidus dsm 4304 superfamily"/>
    <property type="match status" value="1"/>
</dbReference>
<evidence type="ECO:0000256" key="6">
    <source>
        <dbReference type="ARBA" id="ARBA00022692"/>
    </source>
</evidence>
<organism evidence="12 13">
    <name type="scientific">Bursaphelenchus okinawaensis</name>
    <dbReference type="NCBI Taxonomy" id="465554"/>
    <lineage>
        <taxon>Eukaryota</taxon>
        <taxon>Metazoa</taxon>
        <taxon>Ecdysozoa</taxon>
        <taxon>Nematoda</taxon>
        <taxon>Chromadorea</taxon>
        <taxon>Rhabditida</taxon>
        <taxon>Tylenchina</taxon>
        <taxon>Tylenchomorpha</taxon>
        <taxon>Aphelenchoidea</taxon>
        <taxon>Aphelenchoididae</taxon>
        <taxon>Bursaphelenchus</taxon>
    </lineage>
</organism>
<comment type="subcellular location">
    <subcellularLocation>
        <location evidence="1 10">Endoplasmic reticulum membrane</location>
        <topology evidence="1 10">Multi-pass membrane protein</topology>
    </subcellularLocation>
</comment>
<evidence type="ECO:0000256" key="4">
    <source>
        <dbReference type="ARBA" id="ARBA00022676"/>
    </source>
</evidence>
<comment type="pathway">
    <text evidence="2 10">Protein modification; protein glycosylation.</text>
</comment>
<gene>
    <name evidence="12" type="ORF">BOKJ2_LOCUS12989</name>
</gene>
<keyword evidence="6 10" id="KW-0812">Transmembrane</keyword>
<dbReference type="OrthoDB" id="1689333at2759"/>
<feature type="transmembrane region" description="Helical" evidence="10">
    <location>
        <begin position="468"/>
        <end position="487"/>
    </location>
</feature>
<dbReference type="InterPro" id="IPR007581">
    <property type="entry name" value="Endonuclease-V"/>
</dbReference>
<dbReference type="GO" id="GO:0006281">
    <property type="term" value="P:DNA repair"/>
    <property type="evidence" value="ECO:0007669"/>
    <property type="project" value="InterPro"/>
</dbReference>